<feature type="transmembrane region" description="Helical" evidence="1">
    <location>
        <begin position="12"/>
        <end position="33"/>
    </location>
</feature>
<keyword evidence="3" id="KW-1185">Reference proteome</keyword>
<dbReference type="Proteomes" id="UP000006691">
    <property type="component" value="Chromosome"/>
</dbReference>
<dbReference type="AlphaFoldDB" id="F2F2R9"/>
<reference evidence="2 3" key="2">
    <citation type="journal article" date="2012" name="J. Biosci. Bioeng.">
        <title>Complete genome sequence and characterization of the N-acylhomoserine lactone-degrading gene of the potato leaf-associated Solibacillus silvestris.</title>
        <authorList>
            <person name="Morohoshi T."/>
            <person name="Tominaga Y."/>
            <person name="Someya N."/>
            <person name="Ikeda T."/>
        </authorList>
    </citation>
    <scope>NUCLEOTIDE SEQUENCE [LARGE SCALE GENOMIC DNA]</scope>
    <source>
        <strain evidence="2 3">StLB046</strain>
    </source>
</reference>
<keyword evidence="1" id="KW-1133">Transmembrane helix</keyword>
<evidence type="ECO:0000313" key="2">
    <source>
        <dbReference type="EMBL" id="BAK17367.1"/>
    </source>
</evidence>
<dbReference type="RefSeq" id="WP_014824460.1">
    <property type="nucleotide sequence ID" value="NC_018065.1"/>
</dbReference>
<keyword evidence="1" id="KW-0812">Transmembrane</keyword>
<name>F2F2R9_SOLSS</name>
<evidence type="ECO:0000313" key="3">
    <source>
        <dbReference type="Proteomes" id="UP000006691"/>
    </source>
</evidence>
<organism evidence="2 3">
    <name type="scientific">Solibacillus silvestris (strain StLB046)</name>
    <name type="common">Bacillus silvestris</name>
    <dbReference type="NCBI Taxonomy" id="1002809"/>
    <lineage>
        <taxon>Bacteria</taxon>
        <taxon>Bacillati</taxon>
        <taxon>Bacillota</taxon>
        <taxon>Bacilli</taxon>
        <taxon>Bacillales</taxon>
        <taxon>Caryophanaceae</taxon>
        <taxon>Solibacillus</taxon>
    </lineage>
</organism>
<accession>F2F2R9</accession>
<feature type="transmembrane region" description="Helical" evidence="1">
    <location>
        <begin position="77"/>
        <end position="97"/>
    </location>
</feature>
<keyword evidence="1" id="KW-0472">Membrane</keyword>
<feature type="transmembrane region" description="Helical" evidence="1">
    <location>
        <begin position="147"/>
        <end position="165"/>
    </location>
</feature>
<evidence type="ECO:0000256" key="1">
    <source>
        <dbReference type="SAM" id="Phobius"/>
    </source>
</evidence>
<dbReference type="HOGENOM" id="CLU_1377345_0_0_9"/>
<proteinExistence type="predicted"/>
<reference evidence="3" key="1">
    <citation type="submission" date="2011-04" db="EMBL/GenBank/DDBJ databases">
        <title>Genome sequence of Solibacillus silvestris StLB046.</title>
        <authorList>
            <person name="Morohoshi T."/>
            <person name="Someya N."/>
            <person name="Ikeda T."/>
        </authorList>
    </citation>
    <scope>NUCLEOTIDE SEQUENCE [LARGE SCALE GENOMIC DNA]</scope>
    <source>
        <strain evidence="3">StLB046</strain>
    </source>
</reference>
<feature type="transmembrane region" description="Helical" evidence="1">
    <location>
        <begin position="171"/>
        <end position="190"/>
    </location>
</feature>
<protein>
    <submittedName>
        <fullName evidence="2">Archaeal/vacuolar-type H+-ATPase subunit I</fullName>
    </submittedName>
</protein>
<dbReference type="PATRIC" id="fig|1002809.3.peg.2967"/>
<feature type="transmembrane region" description="Helical" evidence="1">
    <location>
        <begin position="39"/>
        <end position="56"/>
    </location>
</feature>
<dbReference type="KEGG" id="siv:SSIL_2944"/>
<sequence>MKKVLLHYYEQGLVSWLLFTPLVASFFALPLLFEGAEMAAYLILSISITALCAVYLDQRENQLVMTSLFPISRKTFFIVDLSFLGRYTLYYILYTIVATTAIQTLLEKQLVLPSVRQLLVSFAISFFIIAFFLLFRRSKFGQMINFSIFLIPLGLSQLLVFLGSLSTFQSFSLFMSLLILLIIAASITYFREYWRDVP</sequence>
<dbReference type="EMBL" id="AP012157">
    <property type="protein sequence ID" value="BAK17367.1"/>
    <property type="molecule type" value="Genomic_DNA"/>
</dbReference>
<gene>
    <name evidence="2" type="ordered locus">SSIL_2944</name>
</gene>
<feature type="transmembrane region" description="Helical" evidence="1">
    <location>
        <begin position="117"/>
        <end position="135"/>
    </location>
</feature>